<dbReference type="PIRSF" id="PIRSF028141">
    <property type="entry name" value="C-di-GMP_BP_PA4608"/>
    <property type="match status" value="1"/>
</dbReference>
<evidence type="ECO:0000313" key="3">
    <source>
        <dbReference type="EMBL" id="TCS71292.1"/>
    </source>
</evidence>
<dbReference type="RefSeq" id="WP_126463182.1">
    <property type="nucleotide sequence ID" value="NZ_AP018721.1"/>
</dbReference>
<sequence length="122" mass="13703">MTTNSQDKRHFHRVAYDARVTLTAGGSLWAGTVQDISLKGCLVKLGRYWPVEAERSYHLSIHLSPVLNIEMDAVLAHQEGELVGFRCTRIDLDSITELRRLVELNLGDASLLDRDLHALIHA</sequence>
<organism evidence="3 4">
    <name type="scientific">Sulfuritortus calidifontis</name>
    <dbReference type="NCBI Taxonomy" id="1914471"/>
    <lineage>
        <taxon>Bacteria</taxon>
        <taxon>Pseudomonadati</taxon>
        <taxon>Pseudomonadota</taxon>
        <taxon>Betaproteobacteria</taxon>
        <taxon>Nitrosomonadales</taxon>
        <taxon>Thiobacillaceae</taxon>
        <taxon>Sulfuritortus</taxon>
    </lineage>
</organism>
<gene>
    <name evidence="3" type="ORF">EDC61_11017</name>
</gene>
<proteinExistence type="predicted"/>
<name>A0A4R3JWR6_9PROT</name>
<dbReference type="OrthoDB" id="5298508at2"/>
<protein>
    <recommendedName>
        <fullName evidence="1">Cyclic diguanosine monophosphate-binding protein</fullName>
        <shortName evidence="1">c-di-GMP-binding protein</shortName>
    </recommendedName>
    <alternativeName>
        <fullName evidence="1">Pilz domain-containing protein</fullName>
    </alternativeName>
</protein>
<dbReference type="AlphaFoldDB" id="A0A4R3JWR6"/>
<reference evidence="3 4" key="1">
    <citation type="submission" date="2019-03" db="EMBL/GenBank/DDBJ databases">
        <title>Genomic Encyclopedia of Type Strains, Phase IV (KMG-IV): sequencing the most valuable type-strain genomes for metagenomic binning, comparative biology and taxonomic classification.</title>
        <authorList>
            <person name="Goeker M."/>
        </authorList>
    </citation>
    <scope>NUCLEOTIDE SEQUENCE [LARGE SCALE GENOMIC DNA]</scope>
    <source>
        <strain evidence="3 4">DSM 103923</strain>
    </source>
</reference>
<accession>A0A4R3JWR6</accession>
<dbReference type="Proteomes" id="UP000295135">
    <property type="component" value="Unassembled WGS sequence"/>
</dbReference>
<dbReference type="GO" id="GO:0035438">
    <property type="term" value="F:cyclic-di-GMP binding"/>
    <property type="evidence" value="ECO:0007669"/>
    <property type="project" value="InterPro"/>
</dbReference>
<dbReference type="InterPro" id="IPR009875">
    <property type="entry name" value="PilZ_domain"/>
</dbReference>
<dbReference type="InterPro" id="IPR027021">
    <property type="entry name" value="C-di-GMP_BP_PA4608"/>
</dbReference>
<evidence type="ECO:0000259" key="2">
    <source>
        <dbReference type="Pfam" id="PF07238"/>
    </source>
</evidence>
<evidence type="ECO:0000256" key="1">
    <source>
        <dbReference type="PIRNR" id="PIRNR028141"/>
    </source>
</evidence>
<comment type="function">
    <text evidence="1">Binds the second messenger bis-(3'-5') cyclic dimeric guanosine monophosphate (c-di-GMP). Can bind two c-di-GMP molecules per monomer. May play a role in bacterial second-messenger regulated processes. Binding to c-di-GMP induces a conformational change of the C- and N-termini resulting in the exposure of a highly negative surface on one side of the protein to a possible effector protein.</text>
</comment>
<dbReference type="EMBL" id="SLZY01000010">
    <property type="protein sequence ID" value="TCS71292.1"/>
    <property type="molecule type" value="Genomic_DNA"/>
</dbReference>
<keyword evidence="4" id="KW-1185">Reference proteome</keyword>
<dbReference type="Gene3D" id="2.40.10.220">
    <property type="entry name" value="predicted glycosyltransferase like domains"/>
    <property type="match status" value="1"/>
</dbReference>
<comment type="subunit">
    <text evidence="1">Monomer in both c-di-GMP-bound and free forms.</text>
</comment>
<dbReference type="SUPFAM" id="SSF141371">
    <property type="entry name" value="PilZ domain-like"/>
    <property type="match status" value="1"/>
</dbReference>
<keyword evidence="1" id="KW-0973">c-di-GMP</keyword>
<comment type="caution">
    <text evidence="3">The sequence shown here is derived from an EMBL/GenBank/DDBJ whole genome shotgun (WGS) entry which is preliminary data.</text>
</comment>
<feature type="domain" description="PilZ" evidence="2">
    <location>
        <begin position="7"/>
        <end position="103"/>
    </location>
</feature>
<keyword evidence="1" id="KW-0547">Nucleotide-binding</keyword>
<dbReference type="Pfam" id="PF07238">
    <property type="entry name" value="PilZ"/>
    <property type="match status" value="1"/>
</dbReference>
<evidence type="ECO:0000313" key="4">
    <source>
        <dbReference type="Proteomes" id="UP000295135"/>
    </source>
</evidence>